<proteinExistence type="predicted"/>
<dbReference type="AlphaFoldDB" id="A0AAU8KF22"/>
<evidence type="ECO:0000259" key="1">
    <source>
        <dbReference type="PROSITE" id="PS50943"/>
    </source>
</evidence>
<dbReference type="Pfam" id="PF19054">
    <property type="entry name" value="DUF5753"/>
    <property type="match status" value="1"/>
</dbReference>
<feature type="domain" description="HTH cro/C1-type" evidence="1">
    <location>
        <begin position="5"/>
        <end position="58"/>
    </location>
</feature>
<dbReference type="Gene3D" id="1.10.260.40">
    <property type="entry name" value="lambda repressor-like DNA-binding domains"/>
    <property type="match status" value="1"/>
</dbReference>
<dbReference type="InterPro" id="IPR010982">
    <property type="entry name" value="Lambda_DNA-bd_dom_sf"/>
</dbReference>
<gene>
    <name evidence="2" type="ORF">R1Y80_11445</name>
</gene>
<organism evidence="2">
    <name type="scientific">Streptomyces sp. JL1001</name>
    <dbReference type="NCBI Taxonomy" id="3078227"/>
    <lineage>
        <taxon>Bacteria</taxon>
        <taxon>Bacillati</taxon>
        <taxon>Actinomycetota</taxon>
        <taxon>Actinomycetes</taxon>
        <taxon>Kitasatosporales</taxon>
        <taxon>Streptomycetaceae</taxon>
        <taxon>Streptomyces</taxon>
    </lineage>
</organism>
<dbReference type="RefSeq" id="WP_306283869.1">
    <property type="nucleotide sequence ID" value="NZ_CP136798.1"/>
</dbReference>
<dbReference type="PROSITE" id="PS50943">
    <property type="entry name" value="HTH_CROC1"/>
    <property type="match status" value="1"/>
</dbReference>
<accession>A0AAU8KF22</accession>
<dbReference type="SMART" id="SM00530">
    <property type="entry name" value="HTH_XRE"/>
    <property type="match status" value="1"/>
</dbReference>
<dbReference type="InterPro" id="IPR001387">
    <property type="entry name" value="Cro/C1-type_HTH"/>
</dbReference>
<dbReference type="GO" id="GO:0003677">
    <property type="term" value="F:DNA binding"/>
    <property type="evidence" value="ECO:0007669"/>
    <property type="project" value="InterPro"/>
</dbReference>
<sequence>MGATLKRLRLNARLDQEHAAEAVDCSTAKISRIESGTVSARIGDVRVLLDLYGVEDEVERRRLEKLARDSNKRGWWLNFDWITKEAGFADFVTLETDASYIRTWQPLFVPGLLQTDDYLRTLLSSGLTVHSPESVEEVLAVRRVRRGLIEEDGARFAAIIWEPALTAPMPSARVHREQLLHILHVAQRQNVQVQVLPMAEWRAAHLSSHFVMLSFGPEPAPEAVAYDTSTSTVLVEDLAEMAAHARIFEALSAAALTPDQSLAFVRKTLASIPESEKEAE</sequence>
<dbReference type="Pfam" id="PF13560">
    <property type="entry name" value="HTH_31"/>
    <property type="match status" value="1"/>
</dbReference>
<dbReference type="InterPro" id="IPR043917">
    <property type="entry name" value="DUF5753"/>
</dbReference>
<protein>
    <submittedName>
        <fullName evidence="2">Helix-turn-helix transcriptional regulator</fullName>
    </submittedName>
</protein>
<reference evidence="2" key="1">
    <citation type="submission" date="2023-10" db="EMBL/GenBank/DDBJ databases">
        <title>Complete genome sequence of Streptomyces sp. JL1001.</title>
        <authorList>
            <person name="Jiang L."/>
        </authorList>
    </citation>
    <scope>NUCLEOTIDE SEQUENCE</scope>
    <source>
        <strain evidence="2">JL1001</strain>
    </source>
</reference>
<dbReference type="CDD" id="cd00093">
    <property type="entry name" value="HTH_XRE"/>
    <property type="match status" value="1"/>
</dbReference>
<dbReference type="SUPFAM" id="SSF47413">
    <property type="entry name" value="lambda repressor-like DNA-binding domains"/>
    <property type="match status" value="1"/>
</dbReference>
<name>A0AAU8KF22_9ACTN</name>
<evidence type="ECO:0000313" key="2">
    <source>
        <dbReference type="EMBL" id="XCN14234.1"/>
    </source>
</evidence>
<dbReference type="EMBL" id="CP136798">
    <property type="protein sequence ID" value="XCN14234.1"/>
    <property type="molecule type" value="Genomic_DNA"/>
</dbReference>